<keyword evidence="5" id="KW-0297">G-protein coupled receptor</keyword>
<dbReference type="SMART" id="SM00241">
    <property type="entry name" value="ZP"/>
    <property type="match status" value="1"/>
</dbReference>
<feature type="domain" description="ZP" evidence="13">
    <location>
        <begin position="648"/>
        <end position="899"/>
    </location>
</feature>
<dbReference type="InterPro" id="IPR055356">
    <property type="entry name" value="ZP-N"/>
</dbReference>
<evidence type="ECO:0000256" key="2">
    <source>
        <dbReference type="ARBA" id="ARBA00022475"/>
    </source>
</evidence>
<proteinExistence type="predicted"/>
<dbReference type="Gene3D" id="2.60.40.3210">
    <property type="entry name" value="Zona pellucida, ZP-N domain"/>
    <property type="match status" value="1"/>
</dbReference>
<dbReference type="Pfam" id="PF23344">
    <property type="entry name" value="ZP-N"/>
    <property type="match status" value="1"/>
</dbReference>
<dbReference type="PRINTS" id="PR00248">
    <property type="entry name" value="GPCRMGR"/>
</dbReference>
<evidence type="ECO:0000256" key="9">
    <source>
        <dbReference type="ARBA" id="ARBA00023180"/>
    </source>
</evidence>
<feature type="compositionally biased region" description="Basic and acidic residues" evidence="11">
    <location>
        <begin position="610"/>
        <end position="619"/>
    </location>
</feature>
<evidence type="ECO:0000256" key="10">
    <source>
        <dbReference type="ARBA" id="ARBA00023224"/>
    </source>
</evidence>
<comment type="caution">
    <text evidence="14">The sequence shown here is derived from an EMBL/GenBank/DDBJ whole genome shotgun (WGS) entry which is preliminary data.</text>
</comment>
<evidence type="ECO:0000256" key="1">
    <source>
        <dbReference type="ARBA" id="ARBA00004651"/>
    </source>
</evidence>
<dbReference type="EMBL" id="LSMT01000290">
    <property type="protein sequence ID" value="PFX21115.1"/>
    <property type="molecule type" value="Genomic_DNA"/>
</dbReference>
<dbReference type="PANTHER" id="PTHR24060">
    <property type="entry name" value="METABOTROPIC GLUTAMATE RECEPTOR"/>
    <property type="match status" value="1"/>
</dbReference>
<sequence length="994" mass="110195">MLVVADNQQLQMDGDVLFGGLFPVHKRSTLSENVCGEIDPQAGFQYLAAMLFALQKINHDTELLPNVTIGAKIFDTCRSQTIGADRAKDFIKHTLLDEPKPLVGVIGPFTSDVSVAVANLLRVFEIPQISYGSSSVELSNKELYGNFFRTIPPDSFQAQALVDVALHYGWTYVYTINSHGNYGKGGMSIFRQIARKAGICIAKAESLPSLPREENYMSAVQTILRHKIGNAHVIVLFTTQTDSAGLLRAGKESGVKGLTWLGSSGWSNRVDVTEGNEELANGSLTVGHGDGIVNGFLDFLTNLNNSLGGTSYPKTDNLWFEEVVQSVLKCETRGSAPSSLTACKSNLSTSLPRDIELAPVRVVVNAVYALAHALDDMQRDLCPKQTGICQQMKETLKKRSLIGYLKNVTFPDASYNLTLKFNENQEMDGTYSISNFQQREDGSWKYVRVGTWRYLGDLAKDKVSELGIDNSLVSWGNAVTRPPYSYCSDSCTPKQITKPRILNSECCWNCISCQVNEVIINNTCKACDLGYKPNPSLQKCVKLELSHLQWNDPISTSLKALVVLNSDMKTVLLLLILAVTHVAVTSYIFETLEVARRDEEEFVNNQDTGTDVRRADPLGDRTGILSDGPSGEGEGSGVSPPDEEVIVTCGQNEMSISIPKSLLNGLDVEHIRLTDVDCGATENPARDRYILQTDLTGCGTSSRHIRNFVTYMNKVEEIPVEDDQVITRVREVEIPFTCAYSNTGVVSAVGLQVESKKIVFSEKGMGKFVLEMKIFPDDSYEGQYTKRDFPVTVPLRKVLYVQVSVDTDDSDLAILAETCFATPDANPNKEGLKYVFIKDGCSEDDTLEYKESSDKRRQRFSLEAFKFLGDNQFVYMHCKVKICDANDTNSRCAQGCLRNSRRRRSLYTQETNDDEYLLAQGPFMRGTEESDDTDSQVDIELHEIENSGQLTPLVAAMAVFAAVCVMGVSYFAWNLKRKRRVVRGYQLLTAPTDD</sequence>
<dbReference type="FunFam" id="3.40.50.2300:FF:000145">
    <property type="entry name" value="Glutamate receptor, metabotropic"/>
    <property type="match status" value="1"/>
</dbReference>
<dbReference type="Gene3D" id="2.60.40.4100">
    <property type="entry name" value="Zona pellucida, ZP-C domain"/>
    <property type="match status" value="1"/>
</dbReference>
<dbReference type="Pfam" id="PF01094">
    <property type="entry name" value="ANF_receptor"/>
    <property type="match status" value="1"/>
</dbReference>
<dbReference type="GO" id="GO:0005886">
    <property type="term" value="C:plasma membrane"/>
    <property type="evidence" value="ECO:0007669"/>
    <property type="project" value="UniProtKB-SubCell"/>
</dbReference>
<dbReference type="Pfam" id="PF00100">
    <property type="entry name" value="Zona_pellucida"/>
    <property type="match status" value="1"/>
</dbReference>
<keyword evidence="7" id="KW-1015">Disulfide bond</keyword>
<dbReference type="CDD" id="cd06362">
    <property type="entry name" value="PBP1_mGluR"/>
    <property type="match status" value="1"/>
</dbReference>
<comment type="subcellular location">
    <subcellularLocation>
        <location evidence="1">Cell membrane</location>
        <topology evidence="1">Multi-pass membrane protein</topology>
    </subcellularLocation>
</comment>
<accession>A0A2B4RXY9</accession>
<keyword evidence="15" id="KW-1185">Reference proteome</keyword>
<dbReference type="InterPro" id="IPR001507">
    <property type="entry name" value="ZP_dom"/>
</dbReference>
<evidence type="ECO:0000313" key="14">
    <source>
        <dbReference type="EMBL" id="PFX21115.1"/>
    </source>
</evidence>
<reference evidence="15" key="1">
    <citation type="journal article" date="2017" name="bioRxiv">
        <title>Comparative analysis of the genomes of Stylophora pistillata and Acropora digitifera provides evidence for extensive differences between species of corals.</title>
        <authorList>
            <person name="Voolstra C.R."/>
            <person name="Li Y."/>
            <person name="Liew Y.J."/>
            <person name="Baumgarten S."/>
            <person name="Zoccola D."/>
            <person name="Flot J.-F."/>
            <person name="Tambutte S."/>
            <person name="Allemand D."/>
            <person name="Aranda M."/>
        </authorList>
    </citation>
    <scope>NUCLEOTIDE SEQUENCE [LARGE SCALE GENOMIC DNA]</scope>
</reference>
<dbReference type="InterPro" id="IPR028082">
    <property type="entry name" value="Peripla_BP_I"/>
</dbReference>
<evidence type="ECO:0000256" key="8">
    <source>
        <dbReference type="ARBA" id="ARBA00023170"/>
    </source>
</evidence>
<dbReference type="InterPro" id="IPR042235">
    <property type="entry name" value="ZP-C_dom"/>
</dbReference>
<keyword evidence="4 12" id="KW-1133">Transmembrane helix</keyword>
<dbReference type="GO" id="GO:0004930">
    <property type="term" value="F:G protein-coupled receptor activity"/>
    <property type="evidence" value="ECO:0007669"/>
    <property type="project" value="UniProtKB-KW"/>
</dbReference>
<evidence type="ECO:0000256" key="7">
    <source>
        <dbReference type="ARBA" id="ARBA00023157"/>
    </source>
</evidence>
<evidence type="ECO:0000259" key="13">
    <source>
        <dbReference type="PROSITE" id="PS51034"/>
    </source>
</evidence>
<feature type="transmembrane region" description="Helical" evidence="12">
    <location>
        <begin position="953"/>
        <end position="973"/>
    </location>
</feature>
<evidence type="ECO:0000256" key="4">
    <source>
        <dbReference type="ARBA" id="ARBA00022989"/>
    </source>
</evidence>
<keyword evidence="9" id="KW-0325">Glycoprotein</keyword>
<dbReference type="Gene3D" id="2.10.50.30">
    <property type="entry name" value="GPCR, family 3, nine cysteines domain"/>
    <property type="match status" value="1"/>
</dbReference>
<dbReference type="OrthoDB" id="5959240at2759"/>
<evidence type="ECO:0000256" key="12">
    <source>
        <dbReference type="SAM" id="Phobius"/>
    </source>
</evidence>
<dbReference type="Gene3D" id="3.40.50.2300">
    <property type="match status" value="2"/>
</dbReference>
<organism evidence="14 15">
    <name type="scientific">Stylophora pistillata</name>
    <name type="common">Smooth cauliflower coral</name>
    <dbReference type="NCBI Taxonomy" id="50429"/>
    <lineage>
        <taxon>Eukaryota</taxon>
        <taxon>Metazoa</taxon>
        <taxon>Cnidaria</taxon>
        <taxon>Anthozoa</taxon>
        <taxon>Hexacorallia</taxon>
        <taxon>Scleractinia</taxon>
        <taxon>Astrocoeniina</taxon>
        <taxon>Pocilloporidae</taxon>
        <taxon>Stylophora</taxon>
    </lineage>
</organism>
<evidence type="ECO:0000313" key="15">
    <source>
        <dbReference type="Proteomes" id="UP000225706"/>
    </source>
</evidence>
<evidence type="ECO:0000256" key="5">
    <source>
        <dbReference type="ARBA" id="ARBA00023040"/>
    </source>
</evidence>
<evidence type="ECO:0000256" key="3">
    <source>
        <dbReference type="ARBA" id="ARBA00022692"/>
    </source>
</evidence>
<name>A0A2B4RXY9_STYPI</name>
<keyword evidence="6 12" id="KW-0472">Membrane</keyword>
<dbReference type="SUPFAM" id="SSF53822">
    <property type="entry name" value="Periplasmic binding protein-like I"/>
    <property type="match status" value="1"/>
</dbReference>
<gene>
    <name evidence="14" type="primary">Grm2</name>
    <name evidence="14" type="ORF">AWC38_SpisGene14393</name>
</gene>
<dbReference type="InterPro" id="IPR038550">
    <property type="entry name" value="GPCR_3_9-Cys_sf"/>
</dbReference>
<keyword evidence="2" id="KW-1003">Cell membrane</keyword>
<evidence type="ECO:0000256" key="6">
    <source>
        <dbReference type="ARBA" id="ARBA00023136"/>
    </source>
</evidence>
<dbReference type="InterPro" id="IPR000337">
    <property type="entry name" value="GPCR_3"/>
</dbReference>
<dbReference type="InterPro" id="IPR001828">
    <property type="entry name" value="ANF_lig-bd_rcpt"/>
</dbReference>
<evidence type="ECO:0000256" key="11">
    <source>
        <dbReference type="SAM" id="MobiDB-lite"/>
    </source>
</evidence>
<dbReference type="InterPro" id="IPR050726">
    <property type="entry name" value="mGluR"/>
</dbReference>
<dbReference type="AlphaFoldDB" id="A0A2B4RXY9"/>
<dbReference type="PROSITE" id="PS51034">
    <property type="entry name" value="ZP_2"/>
    <property type="match status" value="1"/>
</dbReference>
<dbReference type="InterPro" id="IPR055355">
    <property type="entry name" value="ZP-C"/>
</dbReference>
<feature type="region of interest" description="Disordered" evidence="11">
    <location>
        <begin position="605"/>
        <end position="642"/>
    </location>
</feature>
<keyword evidence="8 14" id="KW-0675">Receptor</keyword>
<dbReference type="Proteomes" id="UP000225706">
    <property type="component" value="Unassembled WGS sequence"/>
</dbReference>
<keyword evidence="10" id="KW-0807">Transducer</keyword>
<protein>
    <submittedName>
        <fullName evidence="14">Metabotropic glutamate receptor 2</fullName>
    </submittedName>
</protein>
<keyword evidence="3 12" id="KW-0812">Transmembrane</keyword>